<proteinExistence type="predicted"/>
<protein>
    <submittedName>
        <fullName evidence="2">Amidase</fullName>
    </submittedName>
</protein>
<dbReference type="Pfam" id="PF01425">
    <property type="entry name" value="Amidase"/>
    <property type="match status" value="1"/>
</dbReference>
<dbReference type="STRING" id="54914.AV540_05670"/>
<evidence type="ECO:0000313" key="3">
    <source>
        <dbReference type="Proteomes" id="UP000316882"/>
    </source>
</evidence>
<accession>A0A4Y3PEE7</accession>
<feature type="domain" description="Amidase" evidence="1">
    <location>
        <begin position="25"/>
        <end position="417"/>
    </location>
</feature>
<dbReference type="EMBL" id="BJMH01000009">
    <property type="protein sequence ID" value="GEB32822.1"/>
    <property type="molecule type" value="Genomic_DNA"/>
</dbReference>
<keyword evidence="3" id="KW-1185">Reference proteome</keyword>
<dbReference type="AlphaFoldDB" id="A0A4Y3PEE7"/>
<comment type="caution">
    <text evidence="2">The sequence shown here is derived from an EMBL/GenBank/DDBJ whole genome shotgun (WGS) entry which is preliminary data.</text>
</comment>
<organism evidence="2 3">
    <name type="scientific">Brevibacillus parabrevis</name>
    <dbReference type="NCBI Taxonomy" id="54914"/>
    <lineage>
        <taxon>Bacteria</taxon>
        <taxon>Bacillati</taxon>
        <taxon>Bacillota</taxon>
        <taxon>Bacilli</taxon>
        <taxon>Bacillales</taxon>
        <taxon>Paenibacillaceae</taxon>
        <taxon>Brevibacillus</taxon>
    </lineage>
</organism>
<reference evidence="2 3" key="1">
    <citation type="submission" date="2019-06" db="EMBL/GenBank/DDBJ databases">
        <title>Whole genome shotgun sequence of Brevibacillus parabrevis NBRC 12334.</title>
        <authorList>
            <person name="Hosoyama A."/>
            <person name="Uohara A."/>
            <person name="Ohji S."/>
            <person name="Ichikawa N."/>
        </authorList>
    </citation>
    <scope>NUCLEOTIDE SEQUENCE [LARGE SCALE GENOMIC DNA]</scope>
    <source>
        <strain evidence="2 3">NBRC 12334</strain>
    </source>
</reference>
<dbReference type="InterPro" id="IPR036928">
    <property type="entry name" value="AS_sf"/>
</dbReference>
<name>A0A4Y3PEE7_BREPA</name>
<sequence>MSPNHEASILEWQAALEAGQTTSRELTILFLERIAAYDKQGPTINAISEINPDALHIAEALDRERAISGSRGPLHGIPILIKDNIATGDNMHTTAGSLALADSYASADSFVVARLREAGAVLLGKTNLTEWANFMADNMLNGYSSRGGQVLNPYDPAFDVGGSSSGSGAGIAAGFAVAAVGTETSGSILGPAKKNSLVGIKPTVGLISRQGIIPISHSQDTAGPMTRNVTDAAILLGVLTGVDPQDAVTGKSAGLAHRDYLPFLDANGLQGARIGVVRSGYLAECDEEEAALYEAAISQLRLAGATVIDSVSIPSENADWNSQVLYHEFKTGVNAYLKTLPASFPIRTLKDIVAFNRKHEARALRFGQSVLEQSEQTSGTLTDPAYLRQRLYDLEMSQRQGIDAALKEHALDALLFPGDTGCDIAAKAGYPSIALPAGYTAQGKPFGIMLTGLAFSEPALLRMGYAYEQATLLRVPPVLTEQA</sequence>
<dbReference type="InterPro" id="IPR023631">
    <property type="entry name" value="Amidase_dom"/>
</dbReference>
<dbReference type="PANTHER" id="PTHR42678:SF34">
    <property type="entry name" value="OS04G0183300 PROTEIN"/>
    <property type="match status" value="1"/>
</dbReference>
<gene>
    <name evidence="2" type="primary">gatA_1</name>
    <name evidence="2" type="ORF">BPA01_24020</name>
</gene>
<dbReference type="NCBIfam" id="NF005300">
    <property type="entry name" value="PRK06828.1"/>
    <property type="match status" value="1"/>
</dbReference>
<dbReference type="PANTHER" id="PTHR42678">
    <property type="entry name" value="AMIDASE"/>
    <property type="match status" value="1"/>
</dbReference>
<dbReference type="Gene3D" id="3.90.1300.10">
    <property type="entry name" value="Amidase signature (AS) domain"/>
    <property type="match status" value="1"/>
</dbReference>
<dbReference type="Proteomes" id="UP000316882">
    <property type="component" value="Unassembled WGS sequence"/>
</dbReference>
<dbReference type="RefSeq" id="WP_122963489.1">
    <property type="nucleotide sequence ID" value="NZ_BJMH01000009.1"/>
</dbReference>
<evidence type="ECO:0000313" key="2">
    <source>
        <dbReference type="EMBL" id="GEB32822.1"/>
    </source>
</evidence>
<evidence type="ECO:0000259" key="1">
    <source>
        <dbReference type="Pfam" id="PF01425"/>
    </source>
</evidence>
<dbReference type="SUPFAM" id="SSF75304">
    <property type="entry name" value="Amidase signature (AS) enzymes"/>
    <property type="match status" value="1"/>
</dbReference>